<proteinExistence type="predicted"/>
<organism evidence="2 3">
    <name type="scientific">Paenibacillus prosopidis</name>
    <dbReference type="NCBI Taxonomy" id="630520"/>
    <lineage>
        <taxon>Bacteria</taxon>
        <taxon>Bacillati</taxon>
        <taxon>Bacillota</taxon>
        <taxon>Bacilli</taxon>
        <taxon>Bacillales</taxon>
        <taxon>Paenibacillaceae</taxon>
        <taxon>Paenibacillus</taxon>
    </lineage>
</organism>
<dbReference type="OrthoDB" id="6385276at2"/>
<evidence type="ECO:0008006" key="4">
    <source>
        <dbReference type="Google" id="ProtNLM"/>
    </source>
</evidence>
<evidence type="ECO:0000313" key="2">
    <source>
        <dbReference type="EMBL" id="RCW43054.1"/>
    </source>
</evidence>
<gene>
    <name evidence="2" type="ORF">DFP97_114118</name>
</gene>
<comment type="caution">
    <text evidence="2">The sequence shown here is derived from an EMBL/GenBank/DDBJ whole genome shotgun (WGS) entry which is preliminary data.</text>
</comment>
<keyword evidence="1" id="KW-0732">Signal</keyword>
<keyword evidence="3" id="KW-1185">Reference proteome</keyword>
<accession>A0A368VNJ1</accession>
<dbReference type="Proteomes" id="UP000252415">
    <property type="component" value="Unassembled WGS sequence"/>
</dbReference>
<name>A0A368VNJ1_9BACL</name>
<feature type="chain" id="PRO_5039692146" description="YtkA-like protein" evidence="1">
    <location>
        <begin position="27"/>
        <end position="131"/>
    </location>
</feature>
<dbReference type="AlphaFoldDB" id="A0A368VNJ1"/>
<reference evidence="2 3" key="1">
    <citation type="submission" date="2018-07" db="EMBL/GenBank/DDBJ databases">
        <title>Genomic Encyclopedia of Type Strains, Phase III (KMG-III): the genomes of soil and plant-associated and newly described type strains.</title>
        <authorList>
            <person name="Whitman W."/>
        </authorList>
    </citation>
    <scope>NUCLEOTIDE SEQUENCE [LARGE SCALE GENOMIC DNA]</scope>
    <source>
        <strain evidence="2 3">CECT 7506</strain>
    </source>
</reference>
<evidence type="ECO:0000313" key="3">
    <source>
        <dbReference type="Proteomes" id="UP000252415"/>
    </source>
</evidence>
<sequence>MKRLFITITLVILLVLQTGCSEHTMAELEMPEPAEIVEKPNLDLRIEISGRNATIYVTTNMKIAKEHVGMERQYGEGHIHMYVDDGEKISVKDNKYMIQNLLPGKHKVKVSLHNNDHTPYDVAKLLDFEIK</sequence>
<dbReference type="EMBL" id="QPJD01000014">
    <property type="protein sequence ID" value="RCW43054.1"/>
    <property type="molecule type" value="Genomic_DNA"/>
</dbReference>
<dbReference type="RefSeq" id="WP_114382215.1">
    <property type="nucleotide sequence ID" value="NZ_QPJD01000014.1"/>
</dbReference>
<evidence type="ECO:0000256" key="1">
    <source>
        <dbReference type="SAM" id="SignalP"/>
    </source>
</evidence>
<feature type="signal peptide" evidence="1">
    <location>
        <begin position="1"/>
        <end position="26"/>
    </location>
</feature>
<protein>
    <recommendedName>
        <fullName evidence="4">YtkA-like protein</fullName>
    </recommendedName>
</protein>